<evidence type="ECO:0000313" key="3">
    <source>
        <dbReference type="Proteomes" id="UP001307889"/>
    </source>
</evidence>
<evidence type="ECO:0000313" key="2">
    <source>
        <dbReference type="EMBL" id="BES94875.1"/>
    </source>
</evidence>
<keyword evidence="3" id="KW-1185">Reference proteome</keyword>
<dbReference type="Proteomes" id="UP001307889">
    <property type="component" value="Chromosome 5"/>
</dbReference>
<protein>
    <submittedName>
        <fullName evidence="2">Uncharacterized protein</fullName>
    </submittedName>
</protein>
<gene>
    <name evidence="2" type="ORF">NTJ_07685</name>
</gene>
<evidence type="ECO:0000256" key="1">
    <source>
        <dbReference type="SAM" id="MobiDB-lite"/>
    </source>
</evidence>
<name>A0ABN7AVB3_9HEMI</name>
<organism evidence="2 3">
    <name type="scientific">Nesidiocoris tenuis</name>
    <dbReference type="NCBI Taxonomy" id="355587"/>
    <lineage>
        <taxon>Eukaryota</taxon>
        <taxon>Metazoa</taxon>
        <taxon>Ecdysozoa</taxon>
        <taxon>Arthropoda</taxon>
        <taxon>Hexapoda</taxon>
        <taxon>Insecta</taxon>
        <taxon>Pterygota</taxon>
        <taxon>Neoptera</taxon>
        <taxon>Paraneoptera</taxon>
        <taxon>Hemiptera</taxon>
        <taxon>Heteroptera</taxon>
        <taxon>Panheteroptera</taxon>
        <taxon>Cimicomorpha</taxon>
        <taxon>Miridae</taxon>
        <taxon>Dicyphina</taxon>
        <taxon>Nesidiocoris</taxon>
    </lineage>
</organism>
<sequence>MLVVCSGGQWWYRYWVNGGRYLIPPPHVSVSSSTTRQMHHRSPLATETSTRVLYHPSPHGHGSTVVFWKPPYPRRPMAEPPPSYATVIPPSPKLTYGQQIPSGPPPSYDSVVGLSNAAASDRADPLNSSSAERAQQHIDSGEPSSAPSQFSRSNDIPAISAAIPPSSGSPTIPDPHRIT</sequence>
<accession>A0ABN7AVB3</accession>
<feature type="compositionally biased region" description="Low complexity" evidence="1">
    <location>
        <begin position="156"/>
        <end position="171"/>
    </location>
</feature>
<dbReference type="EMBL" id="AP028913">
    <property type="protein sequence ID" value="BES94875.1"/>
    <property type="molecule type" value="Genomic_DNA"/>
</dbReference>
<feature type="region of interest" description="Disordered" evidence="1">
    <location>
        <begin position="79"/>
        <end position="179"/>
    </location>
</feature>
<feature type="compositionally biased region" description="Polar residues" evidence="1">
    <location>
        <begin position="142"/>
        <end position="154"/>
    </location>
</feature>
<reference evidence="2 3" key="1">
    <citation type="submission" date="2023-09" db="EMBL/GenBank/DDBJ databases">
        <title>Nesidiocoris tenuis whole genome shotgun sequence.</title>
        <authorList>
            <person name="Shibata T."/>
            <person name="Shimoda M."/>
            <person name="Kobayashi T."/>
            <person name="Uehara T."/>
        </authorList>
    </citation>
    <scope>NUCLEOTIDE SEQUENCE [LARGE SCALE GENOMIC DNA]</scope>
    <source>
        <strain evidence="2 3">Japan</strain>
    </source>
</reference>
<proteinExistence type="predicted"/>